<dbReference type="Proteomes" id="UP000077628">
    <property type="component" value="Unassembled WGS sequence"/>
</dbReference>
<evidence type="ECO:0000313" key="3">
    <source>
        <dbReference type="Proteomes" id="UP000077628"/>
    </source>
</evidence>
<proteinExistence type="predicted"/>
<sequence length="148" mass="15987">MQTKTLAGKTLDIVELLLQVNFNAAVLLVLISSALSMFGGAIYFEDNSDLYGPLANNLRLMMFYLSLVQIAVYSFYLYGNSPAAVAGLGVFLLLLTASLGFYASINQIEIDEKYAELFLYAGASHLVYGGLAAFRQDRHGGSSASKGH</sequence>
<evidence type="ECO:0000313" key="2">
    <source>
        <dbReference type="EMBL" id="OAI14951.1"/>
    </source>
</evidence>
<organism evidence="2 3">
    <name type="scientific">Methylomonas koyamae</name>
    <dbReference type="NCBI Taxonomy" id="702114"/>
    <lineage>
        <taxon>Bacteria</taxon>
        <taxon>Pseudomonadati</taxon>
        <taxon>Pseudomonadota</taxon>
        <taxon>Gammaproteobacteria</taxon>
        <taxon>Methylococcales</taxon>
        <taxon>Methylococcaceae</taxon>
        <taxon>Methylomonas</taxon>
    </lineage>
</organism>
<dbReference type="OrthoDB" id="5572905at2"/>
<dbReference type="EMBL" id="LUUK01000196">
    <property type="protein sequence ID" value="OAI14951.1"/>
    <property type="molecule type" value="Genomic_DNA"/>
</dbReference>
<accession>A0A177NAU5</accession>
<keyword evidence="3" id="KW-1185">Reference proteome</keyword>
<keyword evidence="1" id="KW-1133">Transmembrane helix</keyword>
<feature type="transmembrane region" description="Helical" evidence="1">
    <location>
        <begin position="20"/>
        <end position="44"/>
    </location>
</feature>
<reference evidence="3" key="1">
    <citation type="submission" date="2016-03" db="EMBL/GenBank/DDBJ databases">
        <authorList>
            <person name="Heylen K."/>
            <person name="De Vos P."/>
            <person name="Vekeman B."/>
        </authorList>
    </citation>
    <scope>NUCLEOTIDE SEQUENCE [LARGE SCALE GENOMIC DNA]</scope>
    <source>
        <strain evidence="3">R-45383</strain>
    </source>
</reference>
<evidence type="ECO:0000256" key="1">
    <source>
        <dbReference type="SAM" id="Phobius"/>
    </source>
</evidence>
<feature type="transmembrane region" description="Helical" evidence="1">
    <location>
        <begin position="56"/>
        <end position="78"/>
    </location>
</feature>
<keyword evidence="1" id="KW-0472">Membrane</keyword>
<comment type="caution">
    <text evidence="2">The sequence shown here is derived from an EMBL/GenBank/DDBJ whole genome shotgun (WGS) entry which is preliminary data.</text>
</comment>
<keyword evidence="1" id="KW-0812">Transmembrane</keyword>
<gene>
    <name evidence="2" type="ORF">A1355_11785</name>
</gene>
<dbReference type="STRING" id="702114.A1355_11785"/>
<name>A0A177NAU5_9GAMM</name>
<dbReference type="AlphaFoldDB" id="A0A177NAU5"/>
<protein>
    <submittedName>
        <fullName evidence="2">Uncharacterized protein</fullName>
    </submittedName>
</protein>
<feature type="transmembrane region" description="Helical" evidence="1">
    <location>
        <begin position="117"/>
        <end position="134"/>
    </location>
</feature>
<dbReference type="RefSeq" id="WP_064030843.1">
    <property type="nucleotide sequence ID" value="NZ_LUUK01000196.1"/>
</dbReference>
<feature type="transmembrane region" description="Helical" evidence="1">
    <location>
        <begin position="84"/>
        <end position="105"/>
    </location>
</feature>